<dbReference type="PANTHER" id="PTHR38167">
    <property type="entry name" value="C2H2-TYPE DOMAIN-CONTAINING PROTEIN"/>
    <property type="match status" value="1"/>
</dbReference>
<organism evidence="2 3">
    <name type="scientific">Phlyctema vagabunda</name>
    <dbReference type="NCBI Taxonomy" id="108571"/>
    <lineage>
        <taxon>Eukaryota</taxon>
        <taxon>Fungi</taxon>
        <taxon>Dikarya</taxon>
        <taxon>Ascomycota</taxon>
        <taxon>Pezizomycotina</taxon>
        <taxon>Leotiomycetes</taxon>
        <taxon>Helotiales</taxon>
        <taxon>Dermateaceae</taxon>
        <taxon>Phlyctema</taxon>
    </lineage>
</organism>
<sequence length="400" mass="44806">MDSNLDQSVDHWQSVLQDICTYFPQAKARLGTLYPDEDEILYPERDRRPQPSSSKKRKTANILAAPALVKLDSCKFCNADFDIEANKIGDSCQWHSGQKEVYEEGLFWHNKHVDDPYALMHNPCTISKHRGVRTDVSAIQDGEVDPKPVTTPSKTDKHRDIIEFPSTPKRKGLFTALKDRRGSMTGSSTTPKRDVSETTPSSTQQHGTSSTRGTTCQRQDNPPITPSKLKDVPASTPEPSTSARPIFETPKKTFNEAHGSKSKEEPAGSTCQFCYEDFDSTKTNAGTCKYYHPGNKEVDYEDLDDFWIDYSERVYGEMVDQVNNPKYAKGFLWDCCGKRGDAEACEAGVHTELTVPLPPSVKRRLSTSLGNVFDWSPSSRKSTAKRRVSGFSREDAITID</sequence>
<evidence type="ECO:0000313" key="3">
    <source>
        <dbReference type="Proteomes" id="UP001629113"/>
    </source>
</evidence>
<evidence type="ECO:0008006" key="4">
    <source>
        <dbReference type="Google" id="ProtNLM"/>
    </source>
</evidence>
<accession>A0ABR4PB43</accession>
<feature type="region of interest" description="Disordered" evidence="1">
    <location>
        <begin position="40"/>
        <end position="59"/>
    </location>
</feature>
<name>A0ABR4PB43_9HELO</name>
<feature type="compositionally biased region" description="Polar residues" evidence="1">
    <location>
        <begin position="197"/>
        <end position="222"/>
    </location>
</feature>
<gene>
    <name evidence="2" type="ORF">PVAG01_06974</name>
</gene>
<keyword evidence="3" id="KW-1185">Reference proteome</keyword>
<protein>
    <recommendedName>
        <fullName evidence="4">C3H1-type domain-containing protein</fullName>
    </recommendedName>
</protein>
<reference evidence="2 3" key="1">
    <citation type="submission" date="2024-06" db="EMBL/GenBank/DDBJ databases">
        <title>Complete genome of Phlyctema vagabunda strain 19-DSS-EL-015.</title>
        <authorList>
            <person name="Fiorenzani C."/>
        </authorList>
    </citation>
    <scope>NUCLEOTIDE SEQUENCE [LARGE SCALE GENOMIC DNA]</scope>
    <source>
        <strain evidence="2 3">19-DSS-EL-015</strain>
    </source>
</reference>
<proteinExistence type="predicted"/>
<comment type="caution">
    <text evidence="2">The sequence shown here is derived from an EMBL/GenBank/DDBJ whole genome shotgun (WGS) entry which is preliminary data.</text>
</comment>
<dbReference type="Proteomes" id="UP001629113">
    <property type="component" value="Unassembled WGS sequence"/>
</dbReference>
<feature type="region of interest" description="Disordered" evidence="1">
    <location>
        <begin position="139"/>
        <end position="268"/>
    </location>
</feature>
<evidence type="ECO:0000313" key="2">
    <source>
        <dbReference type="EMBL" id="KAL3420529.1"/>
    </source>
</evidence>
<evidence type="ECO:0000256" key="1">
    <source>
        <dbReference type="SAM" id="MobiDB-lite"/>
    </source>
</evidence>
<feature type="compositionally biased region" description="Basic and acidic residues" evidence="1">
    <location>
        <begin position="249"/>
        <end position="266"/>
    </location>
</feature>
<feature type="region of interest" description="Disordered" evidence="1">
    <location>
        <begin position="377"/>
        <end position="400"/>
    </location>
</feature>
<dbReference type="PANTHER" id="PTHR38167:SF1">
    <property type="entry name" value="C2H2-TYPE DOMAIN-CONTAINING PROTEIN"/>
    <property type="match status" value="1"/>
</dbReference>
<dbReference type="EMBL" id="JBFCZG010000006">
    <property type="protein sequence ID" value="KAL3420529.1"/>
    <property type="molecule type" value="Genomic_DNA"/>
</dbReference>